<keyword evidence="6" id="KW-0732">Signal</keyword>
<keyword evidence="5" id="KW-0479">Metal-binding</keyword>
<evidence type="ECO:0000313" key="12">
    <source>
        <dbReference type="Proteomes" id="UP000305675"/>
    </source>
</evidence>
<dbReference type="CDD" id="cd02755">
    <property type="entry name" value="MopB_Thiosulfate-R-like"/>
    <property type="match status" value="1"/>
</dbReference>
<dbReference type="SMART" id="SM00926">
    <property type="entry name" value="Molybdop_Fe4S4"/>
    <property type="match status" value="1"/>
</dbReference>
<dbReference type="PROSITE" id="PS00490">
    <property type="entry name" value="MOLYBDOPTERIN_PROK_2"/>
    <property type="match status" value="1"/>
</dbReference>
<dbReference type="GO" id="GO:0051539">
    <property type="term" value="F:4 iron, 4 sulfur cluster binding"/>
    <property type="evidence" value="ECO:0007669"/>
    <property type="project" value="UniProtKB-KW"/>
</dbReference>
<dbReference type="PANTHER" id="PTHR43742">
    <property type="entry name" value="TRIMETHYLAMINE-N-OXIDE REDUCTASE"/>
    <property type="match status" value="1"/>
</dbReference>
<keyword evidence="3" id="KW-0004">4Fe-4S</keyword>
<dbReference type="Gene3D" id="3.40.50.740">
    <property type="match status" value="1"/>
</dbReference>
<dbReference type="RefSeq" id="WP_136862782.1">
    <property type="nucleotide sequence ID" value="NZ_SWCJ01000004.1"/>
</dbReference>
<dbReference type="InterPro" id="IPR006311">
    <property type="entry name" value="TAT_signal"/>
</dbReference>
<evidence type="ECO:0000259" key="10">
    <source>
        <dbReference type="PROSITE" id="PS51669"/>
    </source>
</evidence>
<dbReference type="NCBIfam" id="TIGR01409">
    <property type="entry name" value="TAT_signal_seq"/>
    <property type="match status" value="1"/>
</dbReference>
<dbReference type="SUPFAM" id="SSF53706">
    <property type="entry name" value="Formate dehydrogenase/DMSO reductase, domains 1-3"/>
    <property type="match status" value="1"/>
</dbReference>
<dbReference type="EMBL" id="SWCJ01000004">
    <property type="protein sequence ID" value="TKB56053.1"/>
    <property type="molecule type" value="Genomic_DNA"/>
</dbReference>
<feature type="domain" description="4Fe-4S Mo/W bis-MGD-type" evidence="10">
    <location>
        <begin position="41"/>
        <end position="97"/>
    </location>
</feature>
<dbReference type="SUPFAM" id="SSF50692">
    <property type="entry name" value="ADC-like"/>
    <property type="match status" value="1"/>
</dbReference>
<evidence type="ECO:0000256" key="3">
    <source>
        <dbReference type="ARBA" id="ARBA00022485"/>
    </source>
</evidence>
<proteinExistence type="inferred from homology"/>
<dbReference type="Gene3D" id="2.40.40.20">
    <property type="match status" value="1"/>
</dbReference>
<dbReference type="Gene3D" id="2.20.25.90">
    <property type="entry name" value="ADC-like domains"/>
    <property type="match status" value="1"/>
</dbReference>
<evidence type="ECO:0000256" key="4">
    <source>
        <dbReference type="ARBA" id="ARBA00022505"/>
    </source>
</evidence>
<keyword evidence="9" id="KW-0411">Iron-sulfur</keyword>
<dbReference type="NCBIfam" id="NF012032">
    <property type="entry name" value="PRK15488.1"/>
    <property type="match status" value="1"/>
</dbReference>
<dbReference type="InterPro" id="IPR006963">
    <property type="entry name" value="Mopterin_OxRdtase_4Fe-4S_dom"/>
</dbReference>
<dbReference type="PROSITE" id="PS51669">
    <property type="entry name" value="4FE4S_MOW_BIS_MGD"/>
    <property type="match status" value="1"/>
</dbReference>
<keyword evidence="4" id="KW-0500">Molybdenum</keyword>
<evidence type="ECO:0000256" key="6">
    <source>
        <dbReference type="ARBA" id="ARBA00022729"/>
    </source>
</evidence>
<dbReference type="InterPro" id="IPR006655">
    <property type="entry name" value="Mopterin_OxRdtase_prok_CS"/>
</dbReference>
<dbReference type="PROSITE" id="PS51318">
    <property type="entry name" value="TAT"/>
    <property type="match status" value="1"/>
</dbReference>
<dbReference type="CDD" id="cd02778">
    <property type="entry name" value="MopB_CT_Thiosulfate-R-like"/>
    <property type="match status" value="1"/>
</dbReference>
<dbReference type="PANTHER" id="PTHR43742:SF9">
    <property type="entry name" value="TETRATHIONATE REDUCTASE SUBUNIT A"/>
    <property type="match status" value="1"/>
</dbReference>
<dbReference type="AlphaFoldDB" id="A0A4U1BTS6"/>
<dbReference type="Pfam" id="PF00384">
    <property type="entry name" value="Molybdopterin"/>
    <property type="match status" value="1"/>
</dbReference>
<dbReference type="Gene3D" id="3.40.228.10">
    <property type="entry name" value="Dimethylsulfoxide Reductase, domain 2"/>
    <property type="match status" value="1"/>
</dbReference>
<dbReference type="Pfam" id="PF01568">
    <property type="entry name" value="Molydop_binding"/>
    <property type="match status" value="1"/>
</dbReference>
<evidence type="ECO:0000256" key="9">
    <source>
        <dbReference type="ARBA" id="ARBA00023014"/>
    </source>
</evidence>
<comment type="cofactor">
    <cofactor evidence="1">
        <name>Mo-bis(molybdopterin guanine dinucleotide)</name>
        <dbReference type="ChEBI" id="CHEBI:60539"/>
    </cofactor>
</comment>
<reference evidence="11 12" key="1">
    <citation type="submission" date="2019-04" db="EMBL/GenBank/DDBJ databases">
        <authorList>
            <person name="Hwang J.C."/>
        </authorList>
    </citation>
    <scope>NUCLEOTIDE SEQUENCE [LARGE SCALE GENOMIC DNA]</scope>
    <source>
        <strain evidence="11 12">IMCC35002</strain>
    </source>
</reference>
<dbReference type="InterPro" id="IPR006656">
    <property type="entry name" value="Mopterin_OxRdtase"/>
</dbReference>
<gene>
    <name evidence="11" type="primary">phsA</name>
    <name evidence="11" type="ORF">FCL42_07495</name>
</gene>
<dbReference type="GO" id="GO:0016491">
    <property type="term" value="F:oxidoreductase activity"/>
    <property type="evidence" value="ECO:0007669"/>
    <property type="project" value="UniProtKB-KW"/>
</dbReference>
<evidence type="ECO:0000256" key="7">
    <source>
        <dbReference type="ARBA" id="ARBA00023002"/>
    </source>
</evidence>
<dbReference type="InterPro" id="IPR019546">
    <property type="entry name" value="TAT_signal_bac_arc"/>
</dbReference>
<sequence length="759" mass="83709">MTLNRRTFLKGAGVGTAGCALSGILPGTLAAYETQPLNGLGSFTHSVCEMCSTRCPITARVVDGKNLSILGNRNAKSFGGAVCARGGAGHSQLYDPQRLVKPLKRVGERGEGKWQEIEWDEAYQYIATKMQAIKEQHGPESVAFSSKSGSLANHLFHLAKSFGSPNTFTHATTCPVAYKVAAKAMFGGSLKRDLSNSKYVINFGHNLYEGINMSETRGLMKAQTEGGCKLVVFEPRFSIVADKADEWHAIKPGTDVTVALSLCHVLINDGLYDKAFVERYVSGFEEFAAQVASYTPEWAETISDVSAKDIRRIAHELAAAAPHALVDFGHRTTFTTEEFDMRRAIYAVNILIGNLECKGGLYMAKKAKTYNKFAGEHATPSLAKASVKSMPEIQAQRIDAVDKQFSMLWSAGGIYQSILDATLESKPYPIRGWVISRSNPMQTMTDRAKVVEAMQRMELVVCCDIYVSETAAYADIILPESTYLERDEEFVDKSGKQPAYYVRQKVVETIGDTKPSWLIWKELAQAMDLGQYFPWDSIETLRMLQTKNDPQMYKAIINDGYVSYGTPLLLRDTKAVAKFRARHPQALAADADGSYASQIKFKTPSGKIELYSDKVEQMAPGRGMIQYREVTLKKADELFFIQGKVAVHTNGASHAVPMLHRLMPENSVWIHPLTAGLLNIKSGDRIRLYNDTGLEESVAQVTPGIRPDTVFTYMGFGSKNKEMAKFHGKGVHCGNLLPHVTSPVVGMNLHTTGVKLLKL</sequence>
<dbReference type="Pfam" id="PF04879">
    <property type="entry name" value="Molybdop_Fe4S4"/>
    <property type="match status" value="1"/>
</dbReference>
<protein>
    <submittedName>
        <fullName evidence="11">Thiosulfate reductase PhsA</fullName>
    </submittedName>
</protein>
<dbReference type="GO" id="GO:0043546">
    <property type="term" value="F:molybdopterin cofactor binding"/>
    <property type="evidence" value="ECO:0007669"/>
    <property type="project" value="InterPro"/>
</dbReference>
<organism evidence="11 12">
    <name type="scientific">Ferrimonas aestuarii</name>
    <dbReference type="NCBI Taxonomy" id="2569539"/>
    <lineage>
        <taxon>Bacteria</taxon>
        <taxon>Pseudomonadati</taxon>
        <taxon>Pseudomonadota</taxon>
        <taxon>Gammaproteobacteria</taxon>
        <taxon>Alteromonadales</taxon>
        <taxon>Ferrimonadaceae</taxon>
        <taxon>Ferrimonas</taxon>
    </lineage>
</organism>
<evidence type="ECO:0000256" key="8">
    <source>
        <dbReference type="ARBA" id="ARBA00023004"/>
    </source>
</evidence>
<evidence type="ECO:0000256" key="2">
    <source>
        <dbReference type="ARBA" id="ARBA00010312"/>
    </source>
</evidence>
<name>A0A4U1BTS6_9GAMM</name>
<dbReference type="InterPro" id="IPR006657">
    <property type="entry name" value="MoPterin_dinucl-bd_dom"/>
</dbReference>
<accession>A0A4U1BTS6</accession>
<dbReference type="InterPro" id="IPR009010">
    <property type="entry name" value="Asp_de-COase-like_dom_sf"/>
</dbReference>
<dbReference type="InterPro" id="IPR050612">
    <property type="entry name" value="Prok_Mopterin_Oxidored"/>
</dbReference>
<dbReference type="Proteomes" id="UP000305675">
    <property type="component" value="Unassembled WGS sequence"/>
</dbReference>
<evidence type="ECO:0000256" key="1">
    <source>
        <dbReference type="ARBA" id="ARBA00001942"/>
    </source>
</evidence>
<dbReference type="OrthoDB" id="9815647at2"/>
<keyword evidence="12" id="KW-1185">Reference proteome</keyword>
<dbReference type="GO" id="GO:0046872">
    <property type="term" value="F:metal ion binding"/>
    <property type="evidence" value="ECO:0007669"/>
    <property type="project" value="UniProtKB-KW"/>
</dbReference>
<evidence type="ECO:0000313" key="11">
    <source>
        <dbReference type="EMBL" id="TKB56053.1"/>
    </source>
</evidence>
<keyword evidence="7" id="KW-0560">Oxidoreductase</keyword>
<keyword evidence="8" id="KW-0408">Iron</keyword>
<dbReference type="Pfam" id="PF10518">
    <property type="entry name" value="TAT_signal"/>
    <property type="match status" value="1"/>
</dbReference>
<evidence type="ECO:0000256" key="5">
    <source>
        <dbReference type="ARBA" id="ARBA00022723"/>
    </source>
</evidence>
<comment type="caution">
    <text evidence="11">The sequence shown here is derived from an EMBL/GenBank/DDBJ whole genome shotgun (WGS) entry which is preliminary data.</text>
</comment>
<comment type="similarity">
    <text evidence="2">Belongs to the prokaryotic molybdopterin-containing oxidoreductase family.</text>
</comment>